<dbReference type="AlphaFoldDB" id="A0AAJ4XLG5"/>
<dbReference type="EMBL" id="OAPG01000006">
    <property type="protein sequence ID" value="SNX84355.1"/>
    <property type="molecule type" value="Genomic_DNA"/>
</dbReference>
<protein>
    <submittedName>
        <fullName evidence="2">Uncharacterized protein</fullName>
    </submittedName>
</protein>
<organism evidence="2 3">
    <name type="scientific">Melanopsichium pennsylvanicum</name>
    <dbReference type="NCBI Taxonomy" id="63383"/>
    <lineage>
        <taxon>Eukaryota</taxon>
        <taxon>Fungi</taxon>
        <taxon>Dikarya</taxon>
        <taxon>Basidiomycota</taxon>
        <taxon>Ustilaginomycotina</taxon>
        <taxon>Ustilaginomycetes</taxon>
        <taxon>Ustilaginales</taxon>
        <taxon>Ustilaginaceae</taxon>
        <taxon>Melanopsichium</taxon>
    </lineage>
</organism>
<comment type="caution">
    <text evidence="2">The sequence shown here is derived from an EMBL/GenBank/DDBJ whole genome shotgun (WGS) entry which is preliminary data.</text>
</comment>
<name>A0AAJ4XLG5_9BASI</name>
<evidence type="ECO:0000313" key="2">
    <source>
        <dbReference type="EMBL" id="SNX84355.1"/>
    </source>
</evidence>
<keyword evidence="3" id="KW-1185">Reference proteome</keyword>
<dbReference type="Proteomes" id="UP001294444">
    <property type="component" value="Unassembled WGS sequence"/>
</dbReference>
<sequence>MAARLAQWSKSSSKFIPCSSLWKRSRLVWQARGIQSIGRPKKATEEGRLQRDVPRTED</sequence>
<feature type="region of interest" description="Disordered" evidence="1">
    <location>
        <begin position="37"/>
        <end position="58"/>
    </location>
</feature>
<accession>A0AAJ4XLG5</accession>
<reference evidence="2" key="1">
    <citation type="submission" date="2023-10" db="EMBL/GenBank/DDBJ databases">
        <authorList>
            <person name="Guldener U."/>
        </authorList>
    </citation>
    <scope>NUCLEOTIDE SEQUENCE</scope>
    <source>
        <strain evidence="2">Mp4</strain>
    </source>
</reference>
<feature type="compositionally biased region" description="Basic and acidic residues" evidence="1">
    <location>
        <begin position="42"/>
        <end position="58"/>
    </location>
</feature>
<gene>
    <name evidence="2" type="ORF">MEPE_03064</name>
</gene>
<evidence type="ECO:0000256" key="1">
    <source>
        <dbReference type="SAM" id="MobiDB-lite"/>
    </source>
</evidence>
<proteinExistence type="predicted"/>
<evidence type="ECO:0000313" key="3">
    <source>
        <dbReference type="Proteomes" id="UP001294444"/>
    </source>
</evidence>